<feature type="compositionally biased region" description="Basic and acidic residues" evidence="12">
    <location>
        <begin position="291"/>
        <end position="318"/>
    </location>
</feature>
<dbReference type="CDD" id="cd00731">
    <property type="entry name" value="CheA_reg"/>
    <property type="match status" value="1"/>
</dbReference>
<keyword evidence="7" id="KW-0547">Nucleotide-binding</keyword>
<dbReference type="GO" id="GO:0000155">
    <property type="term" value="F:phosphorelay sensor kinase activity"/>
    <property type="evidence" value="ECO:0007669"/>
    <property type="project" value="InterPro"/>
</dbReference>
<accession>A0A932CL33</accession>
<evidence type="ECO:0000256" key="3">
    <source>
        <dbReference type="ARBA" id="ARBA00021495"/>
    </source>
</evidence>
<evidence type="ECO:0000256" key="11">
    <source>
        <dbReference type="PROSITE-ProRule" id="PRU00110"/>
    </source>
</evidence>
<dbReference type="SUPFAM" id="SSF55874">
    <property type="entry name" value="ATPase domain of HSP90 chaperone/DNA topoisomerase II/histidine kinase"/>
    <property type="match status" value="1"/>
</dbReference>
<dbReference type="InterPro" id="IPR004105">
    <property type="entry name" value="CheA-like_dim"/>
</dbReference>
<dbReference type="InterPro" id="IPR051315">
    <property type="entry name" value="Bact_Chemotaxis_CheA"/>
</dbReference>
<dbReference type="Gene3D" id="3.30.565.10">
    <property type="entry name" value="Histidine kinase-like ATPase, C-terminal domain"/>
    <property type="match status" value="1"/>
</dbReference>
<dbReference type="Pfam" id="PF01584">
    <property type="entry name" value="CheW"/>
    <property type="match status" value="1"/>
</dbReference>
<dbReference type="GO" id="GO:0005524">
    <property type="term" value="F:ATP binding"/>
    <property type="evidence" value="ECO:0007669"/>
    <property type="project" value="UniProtKB-KW"/>
</dbReference>
<dbReference type="InterPro" id="IPR036097">
    <property type="entry name" value="HisK_dim/P_sf"/>
</dbReference>
<proteinExistence type="predicted"/>
<comment type="caution">
    <text evidence="16">The sequence shown here is derived from an EMBL/GenBank/DDBJ whole genome shotgun (WGS) entry which is preliminary data.</text>
</comment>
<keyword evidence="4" id="KW-0145">Chemotaxis</keyword>
<keyword evidence="10" id="KW-0902">Two-component regulatory system</keyword>
<evidence type="ECO:0000259" key="15">
    <source>
        <dbReference type="PROSITE" id="PS50894"/>
    </source>
</evidence>
<dbReference type="InterPro" id="IPR005467">
    <property type="entry name" value="His_kinase_dom"/>
</dbReference>
<protein>
    <recommendedName>
        <fullName evidence="3">Chemotaxis protein CheA</fullName>
        <ecNumber evidence="2">2.7.13.3</ecNumber>
    </recommendedName>
</protein>
<dbReference type="Pfam" id="PF02518">
    <property type="entry name" value="HATPase_c"/>
    <property type="match status" value="1"/>
</dbReference>
<dbReference type="EMBL" id="JACPRF010000020">
    <property type="protein sequence ID" value="MBI2875373.1"/>
    <property type="molecule type" value="Genomic_DNA"/>
</dbReference>
<evidence type="ECO:0000313" key="16">
    <source>
        <dbReference type="EMBL" id="MBI2875373.1"/>
    </source>
</evidence>
<organism evidence="16 17">
    <name type="scientific">Tectimicrobiota bacterium</name>
    <dbReference type="NCBI Taxonomy" id="2528274"/>
    <lineage>
        <taxon>Bacteria</taxon>
        <taxon>Pseudomonadati</taxon>
        <taxon>Nitrospinota/Tectimicrobiota group</taxon>
        <taxon>Candidatus Tectimicrobiota</taxon>
    </lineage>
</organism>
<dbReference type="SMART" id="SM01231">
    <property type="entry name" value="H-kinase_dim"/>
    <property type="match status" value="1"/>
</dbReference>
<dbReference type="GO" id="GO:0005737">
    <property type="term" value="C:cytoplasm"/>
    <property type="evidence" value="ECO:0007669"/>
    <property type="project" value="InterPro"/>
</dbReference>
<evidence type="ECO:0000256" key="12">
    <source>
        <dbReference type="SAM" id="MobiDB-lite"/>
    </source>
</evidence>
<dbReference type="SMART" id="SM00260">
    <property type="entry name" value="CheW"/>
    <property type="match status" value="1"/>
</dbReference>
<evidence type="ECO:0000256" key="6">
    <source>
        <dbReference type="ARBA" id="ARBA00022679"/>
    </source>
</evidence>
<dbReference type="SUPFAM" id="SSF47226">
    <property type="entry name" value="Histidine-containing phosphotransfer domain, HPT domain"/>
    <property type="match status" value="1"/>
</dbReference>
<evidence type="ECO:0000256" key="4">
    <source>
        <dbReference type="ARBA" id="ARBA00022500"/>
    </source>
</evidence>
<name>A0A932CL33_UNCTE</name>
<dbReference type="GO" id="GO:0006935">
    <property type="term" value="P:chemotaxis"/>
    <property type="evidence" value="ECO:0007669"/>
    <property type="project" value="UniProtKB-KW"/>
</dbReference>
<dbReference type="InterPro" id="IPR036641">
    <property type="entry name" value="HPT_dom_sf"/>
</dbReference>
<evidence type="ECO:0000256" key="7">
    <source>
        <dbReference type="ARBA" id="ARBA00022741"/>
    </source>
</evidence>
<dbReference type="SUPFAM" id="SSF47384">
    <property type="entry name" value="Homodimeric domain of signal transducing histidine kinase"/>
    <property type="match status" value="1"/>
</dbReference>
<feature type="region of interest" description="Disordered" evidence="12">
    <location>
        <begin position="158"/>
        <end position="196"/>
    </location>
</feature>
<keyword evidence="5 11" id="KW-0597">Phosphoprotein</keyword>
<dbReference type="InterPro" id="IPR002545">
    <property type="entry name" value="CheW-lke_dom"/>
</dbReference>
<dbReference type="InterPro" id="IPR036061">
    <property type="entry name" value="CheW-like_dom_sf"/>
</dbReference>
<dbReference type="PROSITE" id="PS50851">
    <property type="entry name" value="CHEW"/>
    <property type="match status" value="1"/>
</dbReference>
<dbReference type="Proteomes" id="UP000769766">
    <property type="component" value="Unassembled WGS sequence"/>
</dbReference>
<evidence type="ECO:0000256" key="1">
    <source>
        <dbReference type="ARBA" id="ARBA00000085"/>
    </source>
</evidence>
<dbReference type="Gene3D" id="2.30.30.40">
    <property type="entry name" value="SH3 Domains"/>
    <property type="match status" value="1"/>
</dbReference>
<dbReference type="CDD" id="cd00088">
    <property type="entry name" value="HPT"/>
    <property type="match status" value="1"/>
</dbReference>
<dbReference type="Pfam" id="PF01627">
    <property type="entry name" value="Hpt"/>
    <property type="match status" value="1"/>
</dbReference>
<keyword evidence="9" id="KW-0067">ATP-binding</keyword>
<sequence length="745" mass="80957">MAEESLLAFDLTPEELQVFLQEAEEHLQVLDEEIVRLEQEGNDPGLLQEIFRAAHTLKGSSGAIGHHRMADLTHAMETVLDGLRKGSLTVSPDLVDALLEGLDLLRALKEEVVTGRMSQVKITTTVTKLQGMAEGLHSRPSPPATPPFSTAYPEGVPGIPTLQEPAAPDPHPQPESIGVAGELLLPGSSGANGAPSPQDLRIYQVSASISPGSLAPAIRALQVLMELGQLGEILSSSPSAEEIDAQKVDHRIEVVLASREEETRLRAALNAIMDLEGIEIAPPAGDPPPPAREEKDASPPVRGPEKDPEPQIPPEERRIIDLGPAARGKLDKETLEKIADYQATKQANTVRISVERLDTLVDLVGELVTYRNRFYKINGDLTARYGEEPLMEALGETSAHIGTITDQLQAEVMKARMLPLEIVFSKFPRLVRDVARKAGKEVELVIRGQDTELDRSVIEMIGDPLTHLLRNSVDHGLEAPEERRQAGKPEKGQIRLAARHEESYIIITVEDDGRGIDLQRVKESAVSKGFISAEEARTMGEEEAKELIFLAGLSTARKISDVSGRGVGMDVVKTNVERVNGSIAIFTEKGKGTTFEIRLPLTLAFMPTLLVSLRGRTYLIPLSCVIETVRIGAKEVKTIKEREVMQLRGHVLPLIRLEEILGLNGASRPERQFVVILRAGDAQVGLMVDSLLGQEEVVIKSLGGIVGDLEVISGATILGDGRVALILNILGLIEIARRDRGILRA</sequence>
<evidence type="ECO:0000259" key="13">
    <source>
        <dbReference type="PROSITE" id="PS50109"/>
    </source>
</evidence>
<dbReference type="PRINTS" id="PR00344">
    <property type="entry name" value="BCTRLSENSOR"/>
</dbReference>
<dbReference type="InterPro" id="IPR036890">
    <property type="entry name" value="HATPase_C_sf"/>
</dbReference>
<dbReference type="AlphaFoldDB" id="A0A932CL33"/>
<dbReference type="InterPro" id="IPR037006">
    <property type="entry name" value="CheA-like_homodim_sf"/>
</dbReference>
<dbReference type="Gene3D" id="1.20.120.160">
    <property type="entry name" value="HPT domain"/>
    <property type="match status" value="1"/>
</dbReference>
<comment type="catalytic activity">
    <reaction evidence="1">
        <text>ATP + protein L-histidine = ADP + protein N-phospho-L-histidine.</text>
        <dbReference type="EC" id="2.7.13.3"/>
    </reaction>
</comment>
<dbReference type="PANTHER" id="PTHR43395:SF1">
    <property type="entry name" value="CHEMOTAXIS PROTEIN CHEA"/>
    <property type="match status" value="1"/>
</dbReference>
<dbReference type="PANTHER" id="PTHR43395">
    <property type="entry name" value="SENSOR HISTIDINE KINASE CHEA"/>
    <property type="match status" value="1"/>
</dbReference>
<feature type="region of interest" description="Disordered" evidence="12">
    <location>
        <begin position="278"/>
        <end position="318"/>
    </location>
</feature>
<dbReference type="InterPro" id="IPR008207">
    <property type="entry name" value="Sig_transdc_His_kin_Hpt_dom"/>
</dbReference>
<evidence type="ECO:0000256" key="9">
    <source>
        <dbReference type="ARBA" id="ARBA00022840"/>
    </source>
</evidence>
<dbReference type="InterPro" id="IPR004358">
    <property type="entry name" value="Sig_transdc_His_kin-like_C"/>
</dbReference>
<evidence type="ECO:0000256" key="2">
    <source>
        <dbReference type="ARBA" id="ARBA00012438"/>
    </source>
</evidence>
<dbReference type="InterPro" id="IPR010808">
    <property type="entry name" value="CheA_P2-bd"/>
</dbReference>
<dbReference type="Gene3D" id="3.30.70.1110">
    <property type="entry name" value="Histidine kinase CheA-like, P2 response regulator-binding domain"/>
    <property type="match status" value="1"/>
</dbReference>
<dbReference type="FunFam" id="3.30.565.10:FF:000016">
    <property type="entry name" value="Chemotaxis protein CheA, putative"/>
    <property type="match status" value="1"/>
</dbReference>
<dbReference type="PROSITE" id="PS50109">
    <property type="entry name" value="HIS_KIN"/>
    <property type="match status" value="1"/>
</dbReference>
<feature type="domain" description="Histidine kinase" evidence="13">
    <location>
        <begin position="400"/>
        <end position="603"/>
    </location>
</feature>
<dbReference type="InterPro" id="IPR003594">
    <property type="entry name" value="HATPase_dom"/>
</dbReference>
<dbReference type="SMART" id="SM00387">
    <property type="entry name" value="HATPase_c"/>
    <property type="match status" value="1"/>
</dbReference>
<feature type="domain" description="HPt" evidence="15">
    <location>
        <begin position="8"/>
        <end position="112"/>
    </location>
</feature>
<feature type="domain" description="CheW-like" evidence="14">
    <location>
        <begin position="605"/>
        <end position="738"/>
    </location>
</feature>
<dbReference type="InterPro" id="IPR037052">
    <property type="entry name" value="CheA-like_P2_sf"/>
</dbReference>
<keyword evidence="8" id="KW-0418">Kinase</keyword>
<dbReference type="CDD" id="cd16916">
    <property type="entry name" value="HATPase_CheA-like"/>
    <property type="match status" value="1"/>
</dbReference>
<keyword evidence="6" id="KW-0808">Transferase</keyword>
<evidence type="ECO:0000256" key="5">
    <source>
        <dbReference type="ARBA" id="ARBA00022553"/>
    </source>
</evidence>
<feature type="modified residue" description="Phosphohistidine" evidence="11">
    <location>
        <position position="55"/>
    </location>
</feature>
<evidence type="ECO:0000259" key="14">
    <source>
        <dbReference type="PROSITE" id="PS50851"/>
    </source>
</evidence>
<dbReference type="SMART" id="SM00073">
    <property type="entry name" value="HPT"/>
    <property type="match status" value="1"/>
</dbReference>
<dbReference type="SUPFAM" id="SSF50341">
    <property type="entry name" value="CheW-like"/>
    <property type="match status" value="1"/>
</dbReference>
<dbReference type="Gene3D" id="1.10.287.560">
    <property type="entry name" value="Histidine kinase CheA-like, homodimeric domain"/>
    <property type="match status" value="1"/>
</dbReference>
<evidence type="ECO:0000256" key="8">
    <source>
        <dbReference type="ARBA" id="ARBA00022777"/>
    </source>
</evidence>
<dbReference type="SUPFAM" id="SSF55052">
    <property type="entry name" value="CheY-binding domain of CheA"/>
    <property type="match status" value="1"/>
</dbReference>
<dbReference type="EC" id="2.7.13.3" evidence="2"/>
<dbReference type="InterPro" id="IPR035891">
    <property type="entry name" value="CheY-binding_CheA"/>
</dbReference>
<dbReference type="Pfam" id="PF02895">
    <property type="entry name" value="H-kinase_dim"/>
    <property type="match status" value="1"/>
</dbReference>
<dbReference type="Pfam" id="PF07194">
    <property type="entry name" value="P2"/>
    <property type="match status" value="1"/>
</dbReference>
<reference evidence="16" key="1">
    <citation type="submission" date="2020-07" db="EMBL/GenBank/DDBJ databases">
        <title>Huge and variable diversity of episymbiotic CPR bacteria and DPANN archaea in groundwater ecosystems.</title>
        <authorList>
            <person name="He C.Y."/>
            <person name="Keren R."/>
            <person name="Whittaker M."/>
            <person name="Farag I.F."/>
            <person name="Doudna J."/>
            <person name="Cate J.H.D."/>
            <person name="Banfield J.F."/>
        </authorList>
    </citation>
    <scope>NUCLEOTIDE SEQUENCE</scope>
    <source>
        <strain evidence="16">NC_groundwater_672_Ag_B-0.1um_62_36</strain>
    </source>
</reference>
<evidence type="ECO:0000256" key="10">
    <source>
        <dbReference type="ARBA" id="ARBA00023012"/>
    </source>
</evidence>
<dbReference type="PROSITE" id="PS50894">
    <property type="entry name" value="HPT"/>
    <property type="match status" value="1"/>
</dbReference>
<evidence type="ECO:0000313" key="17">
    <source>
        <dbReference type="Proteomes" id="UP000769766"/>
    </source>
</evidence>
<gene>
    <name evidence="16" type="ORF">HYY20_00660</name>
</gene>